<dbReference type="InterPro" id="IPR050448">
    <property type="entry name" value="OpgB/LTA_synthase_biosynth"/>
</dbReference>
<dbReference type="Pfam" id="PF00884">
    <property type="entry name" value="Sulfatase"/>
    <property type="match status" value="1"/>
</dbReference>
<organism evidence="14 15">
    <name type="scientific">Lentilactobacillus senioris DSM 24302 = JCM 17472</name>
    <dbReference type="NCBI Taxonomy" id="1423802"/>
    <lineage>
        <taxon>Bacteria</taxon>
        <taxon>Bacillati</taxon>
        <taxon>Bacillota</taxon>
        <taxon>Bacilli</taxon>
        <taxon>Lactobacillales</taxon>
        <taxon>Lactobacillaceae</taxon>
        <taxon>Lentilactobacillus</taxon>
    </lineage>
</organism>
<comment type="caution">
    <text evidence="14">The sequence shown here is derived from an EMBL/GenBank/DDBJ whole genome shotgun (WGS) entry which is preliminary data.</text>
</comment>
<feature type="binding site" evidence="10">
    <location>
        <position position="278"/>
    </location>
    <ligand>
        <name>Mn(2+)</name>
        <dbReference type="ChEBI" id="CHEBI:29035"/>
    </ligand>
</feature>
<keyword evidence="9" id="KW-0464">Manganese</keyword>
<dbReference type="PIRSF" id="PIRSF005091">
    <property type="entry name" value="Mmb_sulf_HI1246"/>
    <property type="match status" value="1"/>
</dbReference>
<feature type="region of interest" description="Disordered" evidence="11">
    <location>
        <begin position="703"/>
        <end position="731"/>
    </location>
</feature>
<dbReference type="AlphaFoldDB" id="A0A0R2D3V7"/>
<dbReference type="Gene3D" id="3.30.1120.170">
    <property type="match status" value="1"/>
</dbReference>
<evidence type="ECO:0000256" key="2">
    <source>
        <dbReference type="ARBA" id="ARBA00004936"/>
    </source>
</evidence>
<dbReference type="Gene3D" id="3.40.720.10">
    <property type="entry name" value="Alkaline Phosphatase, subunit A"/>
    <property type="match status" value="1"/>
</dbReference>
<name>A0A0R2D3V7_9LACO</name>
<dbReference type="CDD" id="cd16015">
    <property type="entry name" value="LTA_synthase"/>
    <property type="match status" value="1"/>
</dbReference>
<feature type="transmembrane region" description="Helical" evidence="12">
    <location>
        <begin position="90"/>
        <end position="113"/>
    </location>
</feature>
<keyword evidence="15" id="KW-1185">Reference proteome</keyword>
<keyword evidence="9" id="KW-0479">Metal-binding</keyword>
<evidence type="ECO:0000256" key="8">
    <source>
        <dbReference type="PIRSR" id="PIRSR005091-1"/>
    </source>
</evidence>
<evidence type="ECO:0000256" key="5">
    <source>
        <dbReference type="ARBA" id="ARBA00022692"/>
    </source>
</evidence>
<dbReference type="InterPro" id="IPR000917">
    <property type="entry name" value="Sulfatase_N"/>
</dbReference>
<evidence type="ECO:0000313" key="14">
    <source>
        <dbReference type="EMBL" id="KRM94483.1"/>
    </source>
</evidence>
<dbReference type="STRING" id="1423802.FC56_GL001440"/>
<feature type="binding site" evidence="10">
    <location>
        <position position="322"/>
    </location>
    <ligand>
        <name>Mn(2+)</name>
        <dbReference type="ChEBI" id="CHEBI:29035"/>
    </ligand>
</feature>
<proteinExistence type="inferred from homology"/>
<sequence length="731" mass="82889">MSASDKMEAAKFLRSISVKYLNNILKRSSTRIGFIGLLTACFWLKTMLAYIVDFRLGISNPFQFLIVLINPLATTVLLLGIALYFKKARYFYPIAIIIDIANTVLLYLNVIYFREFTDFMTVSTMTGYSKVNQGLSGSSLALTNIHDVLYWLDLVIIISLLLARKIKIDKHPLNKRVGLAVTSASILFFVFNLTLGEMDRPQLLTRTFDRTYIVKYLGIDAFTVYDGLKSQHNNDLRATATKSELAKVKQFTDNHYAKPNSKYYGIAKGKNVIVLHLESFQQFLIGQKINGQEVTPFLNKLYKSQSSYSFKNFFHQVGQGKTSDAENMMETSTYGLPQGSLFAQLGSDNTFQAAPAILNQRAGYSSAVFHGNIASFWNRNNVYKNLGYQYFFDASYYDTTGDRSLGYGLKDKLLFRDSVPYFENLQQPFYAKYITVTNHFPYDLDKEDTNFKTTNTGDSAVDNYFLTAHYLDQSIREFYSYLKKTGMLKNSVIVLYGDHYGISNSENKSLAKALGKDPDKWNDFDNASMQRVPYIINIPGQTNGRIFDEYAGEIDALPTLMHLLGISSKRYIQFGTDVFSKQHDQLVAFRNKDWVSPKYTSIDGTVYDSASGKEIVNPSKAQTKLFKANDAKVDNELNLSDSLNEKNLLRFYHPKGFKNINPSDFNYANGLSKERKIEKELGNKSTSLFSENGNKSTLSDYVTNAPEVSHKTTDSNRIKITNPDANNESTH</sequence>
<dbReference type="SUPFAM" id="SSF53649">
    <property type="entry name" value="Alkaline phosphatase-like"/>
    <property type="match status" value="1"/>
</dbReference>
<dbReference type="GO" id="GO:0046872">
    <property type="term" value="F:metal ion binding"/>
    <property type="evidence" value="ECO:0007669"/>
    <property type="project" value="UniProtKB-KW"/>
</dbReference>
<evidence type="ECO:0000256" key="1">
    <source>
        <dbReference type="ARBA" id="ARBA00004651"/>
    </source>
</evidence>
<dbReference type="PANTHER" id="PTHR47371">
    <property type="entry name" value="LIPOTEICHOIC ACID SYNTHASE"/>
    <property type="match status" value="1"/>
</dbReference>
<evidence type="ECO:0000256" key="12">
    <source>
        <dbReference type="SAM" id="Phobius"/>
    </source>
</evidence>
<feature type="compositionally biased region" description="Basic and acidic residues" evidence="11">
    <location>
        <begin position="708"/>
        <end position="717"/>
    </location>
</feature>
<evidence type="ECO:0000256" key="6">
    <source>
        <dbReference type="ARBA" id="ARBA00022989"/>
    </source>
</evidence>
<evidence type="ECO:0000256" key="11">
    <source>
        <dbReference type="SAM" id="MobiDB-lite"/>
    </source>
</evidence>
<feature type="binding site" evidence="10">
    <location>
        <position position="498"/>
    </location>
    <ligand>
        <name>Mn(2+)</name>
        <dbReference type="ChEBI" id="CHEBI:29035"/>
    </ligand>
</feature>
<evidence type="ECO:0000313" key="15">
    <source>
        <dbReference type="Proteomes" id="UP000051256"/>
    </source>
</evidence>
<dbReference type="PANTHER" id="PTHR47371:SF3">
    <property type="entry name" value="PHOSPHOGLYCEROL TRANSFERASE I"/>
    <property type="match status" value="1"/>
</dbReference>
<dbReference type="PATRIC" id="fig|1423802.4.peg.1458"/>
<evidence type="ECO:0000256" key="7">
    <source>
        <dbReference type="ARBA" id="ARBA00023136"/>
    </source>
</evidence>
<accession>A0A0R2D3V7</accession>
<evidence type="ECO:0000256" key="3">
    <source>
        <dbReference type="ARBA" id="ARBA00009983"/>
    </source>
</evidence>
<keyword evidence="4" id="KW-1003">Cell membrane</keyword>
<feature type="binding site" evidence="9">
    <location>
        <position position="439"/>
    </location>
    <ligand>
        <name>substrate</name>
    </ligand>
</feature>
<comment type="pathway">
    <text evidence="2">Cell wall biogenesis; lipoteichoic acid biosynthesis.</text>
</comment>
<dbReference type="GO" id="GO:0005886">
    <property type="term" value="C:plasma membrane"/>
    <property type="evidence" value="ECO:0007669"/>
    <property type="project" value="UniProtKB-SubCell"/>
</dbReference>
<gene>
    <name evidence="14" type="ORF">FC56_GL001440</name>
</gene>
<comment type="similarity">
    <text evidence="3">Belongs to the LTA synthase family.</text>
</comment>
<keyword evidence="7 12" id="KW-0472">Membrane</keyword>
<keyword evidence="5 12" id="KW-0812">Transmembrane</keyword>
<keyword evidence="6 12" id="KW-1133">Transmembrane helix</keyword>
<feature type="domain" description="Sulfatase N-terminal" evidence="13">
    <location>
        <begin position="270"/>
        <end position="566"/>
    </location>
</feature>
<dbReference type="InterPro" id="IPR012160">
    <property type="entry name" value="LtaS-like"/>
</dbReference>
<comment type="subcellular location">
    <subcellularLocation>
        <location evidence="1">Cell membrane</location>
        <topology evidence="1">Multi-pass membrane protein</topology>
    </subcellularLocation>
</comment>
<feature type="transmembrane region" description="Helical" evidence="12">
    <location>
        <begin position="148"/>
        <end position="165"/>
    </location>
</feature>
<dbReference type="GO" id="GO:0016740">
    <property type="term" value="F:transferase activity"/>
    <property type="evidence" value="ECO:0007669"/>
    <property type="project" value="UniProtKB-KW"/>
</dbReference>
<evidence type="ECO:0000256" key="10">
    <source>
        <dbReference type="PIRSR" id="PIRSR005091-3"/>
    </source>
</evidence>
<feature type="transmembrane region" description="Helical" evidence="12">
    <location>
        <begin position="64"/>
        <end position="85"/>
    </location>
</feature>
<protein>
    <submittedName>
        <fullName evidence="14">Phosphatidylglycerol--membrane-oligosaccharide glycerophosphotransferase</fullName>
    </submittedName>
</protein>
<reference evidence="14 15" key="1">
    <citation type="journal article" date="2015" name="Genome Announc.">
        <title>Expanding the biotechnology potential of lactobacilli through comparative genomics of 213 strains and associated genera.</title>
        <authorList>
            <person name="Sun Z."/>
            <person name="Harris H.M."/>
            <person name="McCann A."/>
            <person name="Guo C."/>
            <person name="Argimon S."/>
            <person name="Zhang W."/>
            <person name="Yang X."/>
            <person name="Jeffery I.B."/>
            <person name="Cooney J.C."/>
            <person name="Kagawa T.F."/>
            <person name="Liu W."/>
            <person name="Song Y."/>
            <person name="Salvetti E."/>
            <person name="Wrobel A."/>
            <person name="Rasinkangas P."/>
            <person name="Parkhill J."/>
            <person name="Rea M.C."/>
            <person name="O'Sullivan O."/>
            <person name="Ritari J."/>
            <person name="Douillard F.P."/>
            <person name="Paul Ross R."/>
            <person name="Yang R."/>
            <person name="Briner A.E."/>
            <person name="Felis G.E."/>
            <person name="de Vos W.M."/>
            <person name="Barrangou R."/>
            <person name="Klaenhammer T.R."/>
            <person name="Caufield P.W."/>
            <person name="Cui Y."/>
            <person name="Zhang H."/>
            <person name="O'Toole P.W."/>
        </authorList>
    </citation>
    <scope>NUCLEOTIDE SEQUENCE [LARGE SCALE GENOMIC DNA]</scope>
    <source>
        <strain evidence="14 15">DSM 24302</strain>
    </source>
</reference>
<feature type="active site" evidence="8">
    <location>
        <position position="322"/>
    </location>
</feature>
<dbReference type="EMBL" id="AYZR01000004">
    <property type="protein sequence ID" value="KRM94483.1"/>
    <property type="molecule type" value="Genomic_DNA"/>
</dbReference>
<feature type="transmembrane region" description="Helical" evidence="12">
    <location>
        <begin position="32"/>
        <end position="52"/>
    </location>
</feature>
<keyword evidence="14" id="KW-0808">Transferase</keyword>
<feature type="transmembrane region" description="Helical" evidence="12">
    <location>
        <begin position="177"/>
        <end position="195"/>
    </location>
</feature>
<feature type="binding site" evidence="10">
    <location>
        <position position="499"/>
    </location>
    <ligand>
        <name>Mn(2+)</name>
        <dbReference type="ChEBI" id="CHEBI:29035"/>
    </ligand>
</feature>
<evidence type="ECO:0000259" key="13">
    <source>
        <dbReference type="Pfam" id="PF00884"/>
    </source>
</evidence>
<dbReference type="InterPro" id="IPR017850">
    <property type="entry name" value="Alkaline_phosphatase_core_sf"/>
</dbReference>
<evidence type="ECO:0000256" key="9">
    <source>
        <dbReference type="PIRSR" id="PIRSR005091-2"/>
    </source>
</evidence>
<evidence type="ECO:0000256" key="4">
    <source>
        <dbReference type="ARBA" id="ARBA00022475"/>
    </source>
</evidence>
<dbReference type="Proteomes" id="UP000051256">
    <property type="component" value="Unassembled WGS sequence"/>
</dbReference>